<proteinExistence type="predicted"/>
<keyword evidence="3" id="KW-1185">Reference proteome</keyword>
<evidence type="ECO:0000313" key="3">
    <source>
        <dbReference type="Proteomes" id="UP000183994"/>
    </source>
</evidence>
<protein>
    <submittedName>
        <fullName evidence="2">Uncharacterized protein</fullName>
    </submittedName>
</protein>
<organism evidence="2 3">
    <name type="scientific">Desulfatibacillum alkenivorans DSM 16219</name>
    <dbReference type="NCBI Taxonomy" id="1121393"/>
    <lineage>
        <taxon>Bacteria</taxon>
        <taxon>Pseudomonadati</taxon>
        <taxon>Thermodesulfobacteriota</taxon>
        <taxon>Desulfobacteria</taxon>
        <taxon>Desulfobacterales</taxon>
        <taxon>Desulfatibacillaceae</taxon>
        <taxon>Desulfatibacillum</taxon>
    </lineage>
</organism>
<feature type="region of interest" description="Disordered" evidence="1">
    <location>
        <begin position="1"/>
        <end position="79"/>
    </location>
</feature>
<reference evidence="3" key="1">
    <citation type="submission" date="2016-11" db="EMBL/GenBank/DDBJ databases">
        <authorList>
            <person name="Varghese N."/>
            <person name="Submissions S."/>
        </authorList>
    </citation>
    <scope>NUCLEOTIDE SEQUENCE [LARGE SCALE GENOMIC DNA]</scope>
    <source>
        <strain evidence="3">DSM 16219</strain>
    </source>
</reference>
<sequence length="79" mass="8076">AMFDAPAAPQPSPPADDNAAMSQDELDAMFDAPAAPQPEEGPKKGSKPAPPPQRKAPATPKEKGIAPVFQAAGKKKSVS</sequence>
<dbReference type="Proteomes" id="UP000183994">
    <property type="component" value="Unassembled WGS sequence"/>
</dbReference>
<evidence type="ECO:0000256" key="1">
    <source>
        <dbReference type="SAM" id="MobiDB-lite"/>
    </source>
</evidence>
<feature type="non-terminal residue" evidence="2">
    <location>
        <position position="1"/>
    </location>
</feature>
<dbReference type="RefSeq" id="WP_211482769.1">
    <property type="nucleotide sequence ID" value="NZ_FQZU01000001.1"/>
</dbReference>
<dbReference type="EMBL" id="FQZU01000001">
    <property type="protein sequence ID" value="SHI54075.1"/>
    <property type="molecule type" value="Genomic_DNA"/>
</dbReference>
<evidence type="ECO:0000313" key="2">
    <source>
        <dbReference type="EMBL" id="SHI54075.1"/>
    </source>
</evidence>
<dbReference type="STRING" id="1121393.SAMN02745216_00109"/>
<dbReference type="AlphaFoldDB" id="A0A1M6BZ41"/>
<name>A0A1M6BZ41_9BACT</name>
<accession>A0A1M6BZ41</accession>
<gene>
    <name evidence="2" type="ORF">SAMN02745216_00109</name>
</gene>